<feature type="coiled-coil region" evidence="14">
    <location>
        <begin position="166"/>
        <end position="286"/>
    </location>
</feature>
<dbReference type="PANTHER" id="PTHR45616:SF26">
    <property type="entry name" value="KERATIN, TYPE II CYTOSKELETAL 8"/>
    <property type="match status" value="1"/>
</dbReference>
<comment type="subcellular location">
    <subcellularLocation>
        <location evidence="2">Cytoplasm</location>
    </subcellularLocation>
    <subcellularLocation>
        <location evidence="1">Nucleus matrix</location>
    </subcellularLocation>
    <subcellularLocation>
        <location evidence="3">Nucleus</location>
        <location evidence="3">Nucleoplasm</location>
    </subcellularLocation>
</comment>
<evidence type="ECO:0000256" key="3">
    <source>
        <dbReference type="ARBA" id="ARBA00004642"/>
    </source>
</evidence>
<dbReference type="PROSITE" id="PS00226">
    <property type="entry name" value="IF_ROD_1"/>
    <property type="match status" value="1"/>
</dbReference>
<dbReference type="EMBL" id="CM015715">
    <property type="protein sequence ID" value="KAF3688497.1"/>
    <property type="molecule type" value="Genomic_DNA"/>
</dbReference>
<evidence type="ECO:0000259" key="15">
    <source>
        <dbReference type="PROSITE" id="PS51842"/>
    </source>
</evidence>
<evidence type="ECO:0000256" key="6">
    <source>
        <dbReference type="ARBA" id="ARBA00022754"/>
    </source>
</evidence>
<protein>
    <recommendedName>
        <fullName evidence="10">Keratin, type II cytoskeletal 8</fullName>
    </recommendedName>
    <alternativeName>
        <fullName evidence="12">Cytokeratin-8</fullName>
    </alternativeName>
    <alternativeName>
        <fullName evidence="11">Keratin-8</fullName>
    </alternativeName>
</protein>
<evidence type="ECO:0000256" key="9">
    <source>
        <dbReference type="ARBA" id="ARBA00037766"/>
    </source>
</evidence>
<dbReference type="InterPro" id="IPR003054">
    <property type="entry name" value="Keratin_II"/>
</dbReference>
<evidence type="ECO:0000256" key="11">
    <source>
        <dbReference type="ARBA" id="ARBA00042886"/>
    </source>
</evidence>
<evidence type="ECO:0000256" key="4">
    <source>
        <dbReference type="ARBA" id="ARBA00022490"/>
    </source>
</evidence>
<evidence type="ECO:0000256" key="13">
    <source>
        <dbReference type="RuleBase" id="RU000685"/>
    </source>
</evidence>
<comment type="function">
    <text evidence="9">Together with KRT19, helps to link the contractile apparatus to dystrophin at the costameres of striated muscle.</text>
</comment>
<evidence type="ECO:0000256" key="1">
    <source>
        <dbReference type="ARBA" id="ARBA00004109"/>
    </source>
</evidence>
<keyword evidence="17" id="KW-1185">Reference proteome</keyword>
<comment type="similarity">
    <text evidence="13">Belongs to the intermediate filament family.</text>
</comment>
<evidence type="ECO:0000256" key="8">
    <source>
        <dbReference type="ARBA" id="ARBA00023242"/>
    </source>
</evidence>
<keyword evidence="7 14" id="KW-0175">Coiled coil</keyword>
<evidence type="ECO:0000256" key="5">
    <source>
        <dbReference type="ARBA" id="ARBA00022744"/>
    </source>
</evidence>
<dbReference type="InterPro" id="IPR039008">
    <property type="entry name" value="IF_rod_dom"/>
</dbReference>
<organism evidence="16 17">
    <name type="scientific">Channa argus</name>
    <name type="common">Northern snakehead</name>
    <name type="synonym">Ophicephalus argus</name>
    <dbReference type="NCBI Taxonomy" id="215402"/>
    <lineage>
        <taxon>Eukaryota</taxon>
        <taxon>Metazoa</taxon>
        <taxon>Chordata</taxon>
        <taxon>Craniata</taxon>
        <taxon>Vertebrata</taxon>
        <taxon>Euteleostomi</taxon>
        <taxon>Actinopterygii</taxon>
        <taxon>Neopterygii</taxon>
        <taxon>Teleostei</taxon>
        <taxon>Neoteleostei</taxon>
        <taxon>Acanthomorphata</taxon>
        <taxon>Anabantaria</taxon>
        <taxon>Anabantiformes</taxon>
        <taxon>Channoidei</taxon>
        <taxon>Channidae</taxon>
        <taxon>Channa</taxon>
    </lineage>
</organism>
<keyword evidence="5" id="KW-0416">Keratin</keyword>
<keyword evidence="6 13" id="KW-0403">Intermediate filament</keyword>
<name>A0A6G1PE35_CHAAH</name>
<dbReference type="GO" id="GO:0016363">
    <property type="term" value="C:nuclear matrix"/>
    <property type="evidence" value="ECO:0007669"/>
    <property type="project" value="UniProtKB-SubCell"/>
</dbReference>
<gene>
    <name evidence="16" type="ORF">EXN66_Car004169</name>
</gene>
<dbReference type="SUPFAM" id="SSF64593">
    <property type="entry name" value="Intermediate filament protein, coiled coil region"/>
    <property type="match status" value="2"/>
</dbReference>
<feature type="coiled-coil region" evidence="14">
    <location>
        <begin position="15"/>
        <end position="105"/>
    </location>
</feature>
<evidence type="ECO:0000313" key="17">
    <source>
        <dbReference type="Proteomes" id="UP000503349"/>
    </source>
</evidence>
<dbReference type="PANTHER" id="PTHR45616">
    <property type="entry name" value="GATA-TYPE DOMAIN-CONTAINING PROTEIN"/>
    <property type="match status" value="1"/>
</dbReference>
<feature type="domain" description="IF rod" evidence="15">
    <location>
        <begin position="1"/>
        <end position="308"/>
    </location>
</feature>
<dbReference type="Gene3D" id="1.20.5.1160">
    <property type="entry name" value="Vasodilator-stimulated phosphoprotein"/>
    <property type="match status" value="1"/>
</dbReference>
<dbReference type="InterPro" id="IPR018039">
    <property type="entry name" value="IF_conserved"/>
</dbReference>
<dbReference type="AlphaFoldDB" id="A0A6G1PE35"/>
<dbReference type="SMART" id="SM01391">
    <property type="entry name" value="Filament"/>
    <property type="match status" value="1"/>
</dbReference>
<dbReference type="Gene3D" id="1.20.5.500">
    <property type="entry name" value="Single helix bin"/>
    <property type="match status" value="1"/>
</dbReference>
<dbReference type="FunFam" id="1.20.5.1160:FF:000001">
    <property type="entry name" value="Keratin type II"/>
    <property type="match status" value="1"/>
</dbReference>
<dbReference type="Gene3D" id="1.20.5.170">
    <property type="match status" value="1"/>
</dbReference>
<dbReference type="GO" id="GO:0005654">
    <property type="term" value="C:nucleoplasm"/>
    <property type="evidence" value="ECO:0007669"/>
    <property type="project" value="UniProtKB-SubCell"/>
</dbReference>
<dbReference type="Pfam" id="PF00038">
    <property type="entry name" value="Filament"/>
    <property type="match status" value="1"/>
</dbReference>
<evidence type="ECO:0000256" key="7">
    <source>
        <dbReference type="ARBA" id="ARBA00023054"/>
    </source>
</evidence>
<dbReference type="GO" id="GO:0005737">
    <property type="term" value="C:cytoplasm"/>
    <property type="evidence" value="ECO:0007669"/>
    <property type="project" value="UniProtKB-SubCell"/>
</dbReference>
<evidence type="ECO:0000256" key="14">
    <source>
        <dbReference type="SAM" id="Coils"/>
    </source>
</evidence>
<evidence type="ECO:0000256" key="10">
    <source>
        <dbReference type="ARBA" id="ARBA00039429"/>
    </source>
</evidence>
<proteinExistence type="inferred from homology"/>
<evidence type="ECO:0000256" key="2">
    <source>
        <dbReference type="ARBA" id="ARBA00004496"/>
    </source>
</evidence>
<sequence length="317" mass="37527">MVGLNDRFVQVIDKAKHLEDENRKLATKLKILKEQGGYEGNIDPIVRQAETNLQQKIEELLLDQEKLQAELHQMQKQMEDTKKSYQEELEKKDDLEKEFMISKKEADHSHLHKIELQLELEDLVGKLEFLRIGYDEEIKELESQIQNETVILPDLSKRSLDLDDYIETVKNQYNNMAARAREDTEQWYKTKIDNMVEKVEKAEQDVRDTKREISDLMRQIQRLNGDVESLKRKEDALKRDIEISRTNGEENLDKARDEIMKLEEALKRAKQDLVGQIREHQELMNLKLALDMEIGTYRKLLEGEEARINNFMRNTDF</sequence>
<dbReference type="GO" id="GO:0045095">
    <property type="term" value="C:keratin filament"/>
    <property type="evidence" value="ECO:0007669"/>
    <property type="project" value="InterPro"/>
</dbReference>
<reference evidence="16 17" key="1">
    <citation type="submission" date="2019-02" db="EMBL/GenBank/DDBJ databases">
        <title>Opniocepnalus argus genome.</title>
        <authorList>
            <person name="Zhou C."/>
            <person name="Xiao S."/>
        </authorList>
    </citation>
    <scope>NUCLEOTIDE SEQUENCE [LARGE SCALE GENOMIC DNA]</scope>
    <source>
        <strain evidence="16">OARG1902GOOAL</strain>
        <tissue evidence="16">Muscle</tissue>
    </source>
</reference>
<keyword evidence="4" id="KW-0963">Cytoplasm</keyword>
<accession>A0A6G1PE35</accession>
<reference evidence="17" key="2">
    <citation type="submission" date="2019-02" db="EMBL/GenBank/DDBJ databases">
        <title>Opniocepnalus argus Var Kimnra genome.</title>
        <authorList>
            <person name="Zhou C."/>
            <person name="Xiao S."/>
        </authorList>
    </citation>
    <scope>NUCLEOTIDE SEQUENCE [LARGE SCALE GENOMIC DNA]</scope>
</reference>
<dbReference type="PROSITE" id="PS51842">
    <property type="entry name" value="IF_ROD_2"/>
    <property type="match status" value="1"/>
</dbReference>
<evidence type="ECO:0000256" key="12">
    <source>
        <dbReference type="ARBA" id="ARBA00042964"/>
    </source>
</evidence>
<evidence type="ECO:0000313" key="16">
    <source>
        <dbReference type="EMBL" id="KAF3688497.1"/>
    </source>
</evidence>
<dbReference type="PRINTS" id="PR01276">
    <property type="entry name" value="TYPE2KERATIN"/>
</dbReference>
<keyword evidence="8" id="KW-0539">Nucleus</keyword>
<dbReference type="Proteomes" id="UP000503349">
    <property type="component" value="Chromosome 4"/>
</dbReference>